<dbReference type="PANTHER" id="PTHR30115:SF13">
    <property type="entry name" value="PII-LIKE PROTEIN GLNBI"/>
    <property type="match status" value="1"/>
</dbReference>
<dbReference type="GO" id="GO:0005524">
    <property type="term" value="F:ATP binding"/>
    <property type="evidence" value="ECO:0007669"/>
    <property type="project" value="TreeGrafter"/>
</dbReference>
<dbReference type="PRINTS" id="PR00340">
    <property type="entry name" value="PIIGLNB"/>
</dbReference>
<evidence type="ECO:0000256" key="1">
    <source>
        <dbReference type="ARBA" id="ARBA00002440"/>
    </source>
</evidence>
<proteinExistence type="inferred from homology"/>
<evidence type="ECO:0000256" key="3">
    <source>
        <dbReference type="ARBA" id="ARBA00023163"/>
    </source>
</evidence>
<sequence length="105" mass="11890">MKMIRAIIRPEMQEKVVRALDSNGFVSMTKIDVFGRGKQKGIRTGSILYDELPKTMLMMVVEDEDCQKVVDIILQNAYTGNFGDGKIFISPVEEAYTIRTGEKKL</sequence>
<comment type="similarity">
    <text evidence="5">Belongs to the P(II) protein family.</text>
</comment>
<dbReference type="InterPro" id="IPR017918">
    <property type="entry name" value="N-reg_PII_CS"/>
</dbReference>
<gene>
    <name evidence="6" type="ORF">ELD05_13115</name>
</gene>
<organism evidence="6 7">
    <name type="scientific">Caldicellulosiruptor changbaiensis</name>
    <dbReference type="NCBI Taxonomy" id="1222016"/>
    <lineage>
        <taxon>Bacteria</taxon>
        <taxon>Bacillati</taxon>
        <taxon>Bacillota</taxon>
        <taxon>Bacillota incertae sedis</taxon>
        <taxon>Caldicellulosiruptorales</taxon>
        <taxon>Caldicellulosiruptoraceae</taxon>
        <taxon>Caldicellulosiruptor</taxon>
    </lineage>
</organism>
<dbReference type="Proteomes" id="UP000282930">
    <property type="component" value="Chromosome"/>
</dbReference>
<dbReference type="GO" id="GO:0005829">
    <property type="term" value="C:cytosol"/>
    <property type="evidence" value="ECO:0007669"/>
    <property type="project" value="TreeGrafter"/>
</dbReference>
<comment type="function">
    <text evidence="1">Could be involved in the regulation of nitrogen fixation.</text>
</comment>
<dbReference type="RefSeq" id="WP_011917963.1">
    <property type="nucleotide sequence ID" value="NZ_CP034791.1"/>
</dbReference>
<dbReference type="EMBL" id="CP034791">
    <property type="protein sequence ID" value="AZT91465.1"/>
    <property type="molecule type" value="Genomic_DNA"/>
</dbReference>
<evidence type="ECO:0000256" key="4">
    <source>
        <dbReference type="ARBA" id="ARBA00023231"/>
    </source>
</evidence>
<dbReference type="InterPro" id="IPR015867">
    <property type="entry name" value="N-reg_PII/ATP_PRibTrfase_C"/>
</dbReference>
<dbReference type="PROSITE" id="PS00638">
    <property type="entry name" value="PII_GLNB_CTER"/>
    <property type="match status" value="1"/>
</dbReference>
<dbReference type="Gene3D" id="3.30.70.120">
    <property type="match status" value="1"/>
</dbReference>
<evidence type="ECO:0000313" key="7">
    <source>
        <dbReference type="Proteomes" id="UP000282930"/>
    </source>
</evidence>
<dbReference type="SUPFAM" id="SSF54913">
    <property type="entry name" value="GlnB-like"/>
    <property type="match status" value="1"/>
</dbReference>
<keyword evidence="2" id="KW-0805">Transcription regulation</keyword>
<dbReference type="AlphaFoldDB" id="A0A3T0D8J0"/>
<protein>
    <submittedName>
        <fullName evidence="6">P-II family nitrogen regulator</fullName>
    </submittedName>
</protein>
<dbReference type="PROSITE" id="PS51343">
    <property type="entry name" value="PII_GLNB_DOM"/>
    <property type="match status" value="1"/>
</dbReference>
<accession>A0A3T0D8J0</accession>
<dbReference type="SMART" id="SM00938">
    <property type="entry name" value="P-II"/>
    <property type="match status" value="1"/>
</dbReference>
<keyword evidence="3" id="KW-0804">Transcription</keyword>
<evidence type="ECO:0000256" key="2">
    <source>
        <dbReference type="ARBA" id="ARBA00023015"/>
    </source>
</evidence>
<name>A0A3T0D8J0_9FIRM</name>
<reference evidence="6 7" key="1">
    <citation type="submission" date="2018-12" db="EMBL/GenBank/DDBJ databases">
        <title>Genome sequence from the cellulolytic species, Caldicellulosiruptor changbaiensis.</title>
        <authorList>
            <person name="Blumer-Schuette S.E."/>
            <person name="Mendoza C."/>
        </authorList>
    </citation>
    <scope>NUCLEOTIDE SEQUENCE [LARGE SCALE GENOMIC DNA]</scope>
    <source>
        <strain evidence="6 7">CBS-Z</strain>
    </source>
</reference>
<dbReference type="InterPro" id="IPR002187">
    <property type="entry name" value="N-reg_PII"/>
</dbReference>
<dbReference type="PANTHER" id="PTHR30115">
    <property type="entry name" value="NITROGEN REGULATORY PROTEIN P-II"/>
    <property type="match status" value="1"/>
</dbReference>
<dbReference type="InterPro" id="IPR011322">
    <property type="entry name" value="N-reg_PII-like_a/b"/>
</dbReference>
<evidence type="ECO:0000256" key="5">
    <source>
        <dbReference type="RuleBase" id="RU003936"/>
    </source>
</evidence>
<dbReference type="Pfam" id="PF00543">
    <property type="entry name" value="P-II"/>
    <property type="match status" value="1"/>
</dbReference>
<dbReference type="KEGG" id="ccha:ELD05_13115"/>
<evidence type="ECO:0000313" key="6">
    <source>
        <dbReference type="EMBL" id="AZT91465.1"/>
    </source>
</evidence>
<dbReference type="GO" id="GO:0030234">
    <property type="term" value="F:enzyme regulator activity"/>
    <property type="evidence" value="ECO:0007669"/>
    <property type="project" value="InterPro"/>
</dbReference>
<keyword evidence="7" id="KW-1185">Reference proteome</keyword>
<keyword evidence="4" id="KW-0535">Nitrogen fixation</keyword>
<dbReference type="GO" id="GO:0006808">
    <property type="term" value="P:regulation of nitrogen utilization"/>
    <property type="evidence" value="ECO:0007669"/>
    <property type="project" value="InterPro"/>
</dbReference>